<dbReference type="STRING" id="1325735.A0A428TT88"/>
<dbReference type="Proteomes" id="UP000287144">
    <property type="component" value="Unassembled WGS sequence"/>
</dbReference>
<proteinExistence type="predicted"/>
<protein>
    <submittedName>
        <fullName evidence="1">Uncharacterized protein</fullName>
    </submittedName>
</protein>
<gene>
    <name evidence="1" type="ORF">CEP52_006438</name>
</gene>
<name>A0A428TT88_9HYPO</name>
<evidence type="ECO:0000313" key="1">
    <source>
        <dbReference type="EMBL" id="RSM05243.1"/>
    </source>
</evidence>
<accession>A0A428TT88</accession>
<keyword evidence="2" id="KW-1185">Reference proteome</keyword>
<dbReference type="EMBL" id="NKCK01000054">
    <property type="protein sequence ID" value="RSM05243.1"/>
    <property type="molecule type" value="Genomic_DNA"/>
</dbReference>
<evidence type="ECO:0000313" key="2">
    <source>
        <dbReference type="Proteomes" id="UP000287144"/>
    </source>
</evidence>
<organism evidence="1 2">
    <name type="scientific">Fusarium oligoseptatum</name>
    <dbReference type="NCBI Taxonomy" id="2604345"/>
    <lineage>
        <taxon>Eukaryota</taxon>
        <taxon>Fungi</taxon>
        <taxon>Dikarya</taxon>
        <taxon>Ascomycota</taxon>
        <taxon>Pezizomycotina</taxon>
        <taxon>Sordariomycetes</taxon>
        <taxon>Hypocreomycetidae</taxon>
        <taxon>Hypocreales</taxon>
        <taxon>Nectriaceae</taxon>
        <taxon>Fusarium</taxon>
        <taxon>Fusarium solani species complex</taxon>
    </lineage>
</organism>
<sequence length="89" mass="10030">MEDLAINDPTGTIPSETEIQRRLVQIGHPAGGETIHVPRETKTQTLDLWKMSSYRFELFALYFANFKRVFALDSGYLGSGSQEHEIGQS</sequence>
<dbReference type="AlphaFoldDB" id="A0A428TT88"/>
<reference evidence="1 2" key="1">
    <citation type="submission" date="2017-06" db="EMBL/GenBank/DDBJ databases">
        <title>Comparative genomic analysis of Ambrosia Fusariam Clade fungi.</title>
        <authorList>
            <person name="Stajich J.E."/>
            <person name="Carrillo J."/>
            <person name="Kijimoto T."/>
            <person name="Eskalen A."/>
            <person name="O'Donnell K."/>
            <person name="Kasson M."/>
        </authorList>
    </citation>
    <scope>NUCLEOTIDE SEQUENCE [LARGE SCALE GENOMIC DNA]</scope>
    <source>
        <strain evidence="1 2">NRRL62579</strain>
    </source>
</reference>
<comment type="caution">
    <text evidence="1">The sequence shown here is derived from an EMBL/GenBank/DDBJ whole genome shotgun (WGS) entry which is preliminary data.</text>
</comment>